<proteinExistence type="inferred from homology"/>
<name>A0A8J3JGB2_9ACTN</name>
<dbReference type="Pfam" id="PF03466">
    <property type="entry name" value="LysR_substrate"/>
    <property type="match status" value="1"/>
</dbReference>
<dbReference type="PROSITE" id="PS50931">
    <property type="entry name" value="HTH_LYSR"/>
    <property type="match status" value="1"/>
</dbReference>
<dbReference type="Pfam" id="PF00126">
    <property type="entry name" value="HTH_1"/>
    <property type="match status" value="1"/>
</dbReference>
<dbReference type="SUPFAM" id="SSF46785">
    <property type="entry name" value="Winged helix' DNA-binding domain"/>
    <property type="match status" value="1"/>
</dbReference>
<dbReference type="RefSeq" id="WP_203664839.1">
    <property type="nucleotide sequence ID" value="NZ_BAAAZM010000029.1"/>
</dbReference>
<organism evidence="6 7">
    <name type="scientific">Actinocatenispora rupis</name>
    <dbReference type="NCBI Taxonomy" id="519421"/>
    <lineage>
        <taxon>Bacteria</taxon>
        <taxon>Bacillati</taxon>
        <taxon>Actinomycetota</taxon>
        <taxon>Actinomycetes</taxon>
        <taxon>Micromonosporales</taxon>
        <taxon>Micromonosporaceae</taxon>
        <taxon>Actinocatenispora</taxon>
    </lineage>
</organism>
<dbReference type="Gene3D" id="3.40.190.10">
    <property type="entry name" value="Periplasmic binding protein-like II"/>
    <property type="match status" value="2"/>
</dbReference>
<comment type="similarity">
    <text evidence="1">Belongs to the LysR transcriptional regulatory family.</text>
</comment>
<dbReference type="PANTHER" id="PTHR30346">
    <property type="entry name" value="TRANSCRIPTIONAL DUAL REGULATOR HCAR-RELATED"/>
    <property type="match status" value="1"/>
</dbReference>
<dbReference type="AlphaFoldDB" id="A0A8J3JGB2"/>
<evidence type="ECO:0000256" key="4">
    <source>
        <dbReference type="ARBA" id="ARBA00023163"/>
    </source>
</evidence>
<dbReference type="GO" id="GO:0032993">
    <property type="term" value="C:protein-DNA complex"/>
    <property type="evidence" value="ECO:0007669"/>
    <property type="project" value="TreeGrafter"/>
</dbReference>
<dbReference type="Gene3D" id="1.10.10.10">
    <property type="entry name" value="Winged helix-like DNA-binding domain superfamily/Winged helix DNA-binding domain"/>
    <property type="match status" value="1"/>
</dbReference>
<dbReference type="InterPro" id="IPR036388">
    <property type="entry name" value="WH-like_DNA-bd_sf"/>
</dbReference>
<dbReference type="EMBL" id="BOMB01000054">
    <property type="protein sequence ID" value="GID16179.1"/>
    <property type="molecule type" value="Genomic_DNA"/>
</dbReference>
<evidence type="ECO:0000313" key="7">
    <source>
        <dbReference type="Proteomes" id="UP000612808"/>
    </source>
</evidence>
<evidence type="ECO:0000256" key="3">
    <source>
        <dbReference type="ARBA" id="ARBA00023125"/>
    </source>
</evidence>
<dbReference type="InterPro" id="IPR005119">
    <property type="entry name" value="LysR_subst-bd"/>
</dbReference>
<keyword evidence="2" id="KW-0805">Transcription regulation</keyword>
<dbReference type="SUPFAM" id="SSF53850">
    <property type="entry name" value="Periplasmic binding protein-like II"/>
    <property type="match status" value="1"/>
</dbReference>
<gene>
    <name evidence="6" type="ORF">Aru02nite_70680</name>
</gene>
<dbReference type="InterPro" id="IPR000847">
    <property type="entry name" value="LysR_HTH_N"/>
</dbReference>
<evidence type="ECO:0000259" key="5">
    <source>
        <dbReference type="PROSITE" id="PS50931"/>
    </source>
</evidence>
<sequence length="284" mass="30081">MNVSVPQLRAFLAVVDEGGFGAAAIRLGISQSAVSHAVSALERSLDGPVLERAGRTRATAYGERIMPAARDLVAAATRIERLADHRDGQPAGTVRLAAPPTACQGLLPALLARWRTELPRVDVELFEGEDDEVAGWLAARTVDLAVLVDAPAGRGVTLAEDAFCALLRRDHPLAGEAAVDVADLADDPFLLSRGGCERHIRRLHRAARVPFAPTHRVREMGTLLAMVRAGVGVSIVPDLATAMLDSTLTLVPVRPRRTRRLVLAGHDDAGPAAAAVLALAADRR</sequence>
<dbReference type="InterPro" id="IPR036390">
    <property type="entry name" value="WH_DNA-bd_sf"/>
</dbReference>
<comment type="caution">
    <text evidence="6">The sequence shown here is derived from an EMBL/GenBank/DDBJ whole genome shotgun (WGS) entry which is preliminary data.</text>
</comment>
<dbReference type="GO" id="GO:0003677">
    <property type="term" value="F:DNA binding"/>
    <property type="evidence" value="ECO:0007669"/>
    <property type="project" value="UniProtKB-KW"/>
</dbReference>
<protein>
    <submittedName>
        <fullName evidence="6">LysR family transcriptional regulator</fullName>
    </submittedName>
</protein>
<evidence type="ECO:0000256" key="1">
    <source>
        <dbReference type="ARBA" id="ARBA00009437"/>
    </source>
</evidence>
<dbReference type="Proteomes" id="UP000612808">
    <property type="component" value="Unassembled WGS sequence"/>
</dbReference>
<keyword evidence="4" id="KW-0804">Transcription</keyword>
<evidence type="ECO:0000256" key="2">
    <source>
        <dbReference type="ARBA" id="ARBA00023015"/>
    </source>
</evidence>
<dbReference type="CDD" id="cd05466">
    <property type="entry name" value="PBP2_LTTR_substrate"/>
    <property type="match status" value="1"/>
</dbReference>
<dbReference type="GO" id="GO:0003700">
    <property type="term" value="F:DNA-binding transcription factor activity"/>
    <property type="evidence" value="ECO:0007669"/>
    <property type="project" value="InterPro"/>
</dbReference>
<feature type="domain" description="HTH lysR-type" evidence="5">
    <location>
        <begin position="1"/>
        <end position="59"/>
    </location>
</feature>
<evidence type="ECO:0000313" key="6">
    <source>
        <dbReference type="EMBL" id="GID16179.1"/>
    </source>
</evidence>
<accession>A0A8J3JGB2</accession>
<dbReference type="PANTHER" id="PTHR30346:SF29">
    <property type="entry name" value="LYSR SUBSTRATE-BINDING"/>
    <property type="match status" value="1"/>
</dbReference>
<reference evidence="6" key="1">
    <citation type="submission" date="2021-01" db="EMBL/GenBank/DDBJ databases">
        <title>Whole genome shotgun sequence of Actinocatenispora rupis NBRC 107355.</title>
        <authorList>
            <person name="Komaki H."/>
            <person name="Tamura T."/>
        </authorList>
    </citation>
    <scope>NUCLEOTIDE SEQUENCE</scope>
    <source>
        <strain evidence="6">NBRC 107355</strain>
    </source>
</reference>
<keyword evidence="3" id="KW-0238">DNA-binding</keyword>
<keyword evidence="7" id="KW-1185">Reference proteome</keyword>